<dbReference type="Proteomes" id="UP000821837">
    <property type="component" value="Unassembled WGS sequence"/>
</dbReference>
<gene>
    <name evidence="1" type="ORF">HPB52_007169</name>
</gene>
<organism evidence="1 2">
    <name type="scientific">Rhipicephalus sanguineus</name>
    <name type="common">Brown dog tick</name>
    <name type="synonym">Ixodes sanguineus</name>
    <dbReference type="NCBI Taxonomy" id="34632"/>
    <lineage>
        <taxon>Eukaryota</taxon>
        <taxon>Metazoa</taxon>
        <taxon>Ecdysozoa</taxon>
        <taxon>Arthropoda</taxon>
        <taxon>Chelicerata</taxon>
        <taxon>Arachnida</taxon>
        <taxon>Acari</taxon>
        <taxon>Parasitiformes</taxon>
        <taxon>Ixodida</taxon>
        <taxon>Ixodoidea</taxon>
        <taxon>Ixodidae</taxon>
        <taxon>Rhipicephalinae</taxon>
        <taxon>Rhipicephalus</taxon>
        <taxon>Rhipicephalus</taxon>
    </lineage>
</organism>
<comment type="caution">
    <text evidence="1">The sequence shown here is derived from an EMBL/GenBank/DDBJ whole genome shotgun (WGS) entry which is preliminary data.</text>
</comment>
<evidence type="ECO:0000313" key="2">
    <source>
        <dbReference type="Proteomes" id="UP000821837"/>
    </source>
</evidence>
<dbReference type="AlphaFoldDB" id="A0A9D4Q5B9"/>
<sequence>MKVLNPIQSAMKHLVNASRLSKIHRDHTRIIVRPTRWLDVKKVGTIRLAVDEDADEDIICPNAAQNILVVSTPARKHACAHAAIQQIRISECTYDVAAFLAALDN</sequence>
<dbReference type="EMBL" id="JABSTV010001248">
    <property type="protein sequence ID" value="KAH7968238.1"/>
    <property type="molecule type" value="Genomic_DNA"/>
</dbReference>
<protein>
    <submittedName>
        <fullName evidence="1">Uncharacterized protein</fullName>
    </submittedName>
</protein>
<reference evidence="1" key="2">
    <citation type="submission" date="2021-09" db="EMBL/GenBank/DDBJ databases">
        <authorList>
            <person name="Jia N."/>
            <person name="Wang J."/>
            <person name="Shi W."/>
            <person name="Du L."/>
            <person name="Sun Y."/>
            <person name="Zhan W."/>
            <person name="Jiang J."/>
            <person name="Wang Q."/>
            <person name="Zhang B."/>
            <person name="Ji P."/>
            <person name="Sakyi L.B."/>
            <person name="Cui X."/>
            <person name="Yuan T."/>
            <person name="Jiang B."/>
            <person name="Yang W."/>
            <person name="Lam T.T.-Y."/>
            <person name="Chang Q."/>
            <person name="Ding S."/>
            <person name="Wang X."/>
            <person name="Zhu J."/>
            <person name="Ruan X."/>
            <person name="Zhao L."/>
            <person name="Wei J."/>
            <person name="Que T."/>
            <person name="Du C."/>
            <person name="Cheng J."/>
            <person name="Dai P."/>
            <person name="Han X."/>
            <person name="Huang E."/>
            <person name="Gao Y."/>
            <person name="Liu J."/>
            <person name="Shao H."/>
            <person name="Ye R."/>
            <person name="Li L."/>
            <person name="Wei W."/>
            <person name="Wang X."/>
            <person name="Wang C."/>
            <person name="Huo Q."/>
            <person name="Li W."/>
            <person name="Guo W."/>
            <person name="Chen H."/>
            <person name="Chen S."/>
            <person name="Zhou L."/>
            <person name="Zhou L."/>
            <person name="Ni X."/>
            <person name="Tian J."/>
            <person name="Zhou Y."/>
            <person name="Sheng Y."/>
            <person name="Liu T."/>
            <person name="Pan Y."/>
            <person name="Xia L."/>
            <person name="Li J."/>
            <person name="Zhao F."/>
            <person name="Cao W."/>
        </authorList>
    </citation>
    <scope>NUCLEOTIDE SEQUENCE</scope>
    <source>
        <strain evidence="1">Rsan-2018</strain>
        <tissue evidence="1">Larvae</tissue>
    </source>
</reference>
<proteinExistence type="predicted"/>
<accession>A0A9D4Q5B9</accession>
<keyword evidence="2" id="KW-1185">Reference proteome</keyword>
<reference evidence="1" key="1">
    <citation type="journal article" date="2020" name="Cell">
        <title>Large-Scale Comparative Analyses of Tick Genomes Elucidate Their Genetic Diversity and Vector Capacities.</title>
        <authorList>
            <consortium name="Tick Genome and Microbiome Consortium (TIGMIC)"/>
            <person name="Jia N."/>
            <person name="Wang J."/>
            <person name="Shi W."/>
            <person name="Du L."/>
            <person name="Sun Y."/>
            <person name="Zhan W."/>
            <person name="Jiang J.F."/>
            <person name="Wang Q."/>
            <person name="Zhang B."/>
            <person name="Ji P."/>
            <person name="Bell-Sakyi L."/>
            <person name="Cui X.M."/>
            <person name="Yuan T.T."/>
            <person name="Jiang B.G."/>
            <person name="Yang W.F."/>
            <person name="Lam T.T."/>
            <person name="Chang Q.C."/>
            <person name="Ding S.J."/>
            <person name="Wang X.J."/>
            <person name="Zhu J.G."/>
            <person name="Ruan X.D."/>
            <person name="Zhao L."/>
            <person name="Wei J.T."/>
            <person name="Ye R.Z."/>
            <person name="Que T.C."/>
            <person name="Du C.H."/>
            <person name="Zhou Y.H."/>
            <person name="Cheng J.X."/>
            <person name="Dai P.F."/>
            <person name="Guo W.B."/>
            <person name="Han X.H."/>
            <person name="Huang E.J."/>
            <person name="Li L.F."/>
            <person name="Wei W."/>
            <person name="Gao Y.C."/>
            <person name="Liu J.Z."/>
            <person name="Shao H.Z."/>
            <person name="Wang X."/>
            <person name="Wang C.C."/>
            <person name="Yang T.C."/>
            <person name="Huo Q.B."/>
            <person name="Li W."/>
            <person name="Chen H.Y."/>
            <person name="Chen S.E."/>
            <person name="Zhou L.G."/>
            <person name="Ni X.B."/>
            <person name="Tian J.H."/>
            <person name="Sheng Y."/>
            <person name="Liu T."/>
            <person name="Pan Y.S."/>
            <person name="Xia L.Y."/>
            <person name="Li J."/>
            <person name="Zhao F."/>
            <person name="Cao W.C."/>
        </authorList>
    </citation>
    <scope>NUCLEOTIDE SEQUENCE</scope>
    <source>
        <strain evidence="1">Rsan-2018</strain>
    </source>
</reference>
<name>A0A9D4Q5B9_RHISA</name>
<evidence type="ECO:0000313" key="1">
    <source>
        <dbReference type="EMBL" id="KAH7968238.1"/>
    </source>
</evidence>